<dbReference type="InterPro" id="IPR018958">
    <property type="entry name" value="Knr4/Smi1-like_dom"/>
</dbReference>
<feature type="domain" description="Knr4/Smi1-like" evidence="1">
    <location>
        <begin position="26"/>
        <end position="167"/>
    </location>
</feature>
<reference evidence="2 3" key="1">
    <citation type="submission" date="2018-06" db="EMBL/GenBank/DDBJ databases">
        <authorList>
            <consortium name="Pathogen Informatics"/>
            <person name="Doyle S."/>
        </authorList>
    </citation>
    <scope>NUCLEOTIDE SEQUENCE [LARGE SCALE GENOMIC DNA]</scope>
    <source>
        <strain evidence="2 3">NCTC10698</strain>
    </source>
</reference>
<dbReference type="SUPFAM" id="SSF160631">
    <property type="entry name" value="SMI1/KNR4-like"/>
    <property type="match status" value="1"/>
</dbReference>
<evidence type="ECO:0000313" key="2">
    <source>
        <dbReference type="EMBL" id="SUY78253.1"/>
    </source>
</evidence>
<sequence>MTPDQYLAHLQAVYAAFQLRFHPMPPASEQDLAALAAALGPLDTDLAAFWRLTAGSSADSTQPLFQRPGFVDALDLLTPPQAMALALRMENRAQRMWDLAGHASQDPRLSGRWWHAGWQPFASFYGDIVLMVDHHPGPEGQRGQIIAYAHDPDQICWIAPSFSAYLQASADSIDDDREEFLNGPLDEQESVEL</sequence>
<protein>
    <submittedName>
        <fullName evidence="2">SMI1 / KNR4 family</fullName>
    </submittedName>
</protein>
<accession>A0A8B4S732</accession>
<dbReference type="EMBL" id="UFXL01000001">
    <property type="protein sequence ID" value="SUY78253.1"/>
    <property type="molecule type" value="Genomic_DNA"/>
</dbReference>
<dbReference type="InterPro" id="IPR037883">
    <property type="entry name" value="Knr4/Smi1-like_sf"/>
</dbReference>
<evidence type="ECO:0000313" key="3">
    <source>
        <dbReference type="Proteomes" id="UP000255070"/>
    </source>
</evidence>
<organism evidence="2 3">
    <name type="scientific">Comamonas testosteroni</name>
    <name type="common">Pseudomonas testosteroni</name>
    <dbReference type="NCBI Taxonomy" id="285"/>
    <lineage>
        <taxon>Bacteria</taxon>
        <taxon>Pseudomonadati</taxon>
        <taxon>Pseudomonadota</taxon>
        <taxon>Betaproteobacteria</taxon>
        <taxon>Burkholderiales</taxon>
        <taxon>Comamonadaceae</taxon>
        <taxon>Comamonas</taxon>
    </lineage>
</organism>
<comment type="caution">
    <text evidence="2">The sequence shown here is derived from an EMBL/GenBank/DDBJ whole genome shotgun (WGS) entry which is preliminary data.</text>
</comment>
<dbReference type="RefSeq" id="WP_042437519.1">
    <property type="nucleotide sequence ID" value="NZ_BBJZ01000002.1"/>
</dbReference>
<dbReference type="AlphaFoldDB" id="A0A8B4S732"/>
<evidence type="ECO:0000259" key="1">
    <source>
        <dbReference type="Pfam" id="PF09346"/>
    </source>
</evidence>
<keyword evidence="3" id="KW-1185">Reference proteome</keyword>
<dbReference type="Pfam" id="PF09346">
    <property type="entry name" value="SMI1_KNR4"/>
    <property type="match status" value="1"/>
</dbReference>
<dbReference type="Proteomes" id="UP000255070">
    <property type="component" value="Unassembled WGS sequence"/>
</dbReference>
<gene>
    <name evidence="2" type="ORF">NCTC10698_03166</name>
</gene>
<name>A0A8B4S732_COMTE</name>
<proteinExistence type="predicted"/>
<dbReference type="GeneID" id="63998724"/>